<accession>A0ABW2YBN9</accession>
<reference evidence="2" key="1">
    <citation type="journal article" date="2019" name="Int. J. Syst. Evol. Microbiol.">
        <title>The Global Catalogue of Microorganisms (GCM) 10K type strain sequencing project: providing services to taxonomists for standard genome sequencing and annotation.</title>
        <authorList>
            <consortium name="The Broad Institute Genomics Platform"/>
            <consortium name="The Broad Institute Genome Sequencing Center for Infectious Disease"/>
            <person name="Wu L."/>
            <person name="Ma J."/>
        </authorList>
    </citation>
    <scope>NUCLEOTIDE SEQUENCE [LARGE SCALE GENOMIC DNA]</scope>
    <source>
        <strain evidence="2">CCUG 55585</strain>
    </source>
</reference>
<organism evidence="1 2">
    <name type="scientific">Lysobacter brunescens</name>
    <dbReference type="NCBI Taxonomy" id="262323"/>
    <lineage>
        <taxon>Bacteria</taxon>
        <taxon>Pseudomonadati</taxon>
        <taxon>Pseudomonadota</taxon>
        <taxon>Gammaproteobacteria</taxon>
        <taxon>Lysobacterales</taxon>
        <taxon>Lysobacteraceae</taxon>
        <taxon>Lysobacter</taxon>
    </lineage>
</organism>
<dbReference type="Proteomes" id="UP001597110">
    <property type="component" value="Unassembled WGS sequence"/>
</dbReference>
<protein>
    <recommendedName>
        <fullName evidence="3">Lipoprotein</fullName>
    </recommendedName>
</protein>
<proteinExistence type="predicted"/>
<keyword evidence="2" id="KW-1185">Reference proteome</keyword>
<name>A0ABW2YBN9_9GAMM</name>
<evidence type="ECO:0000313" key="1">
    <source>
        <dbReference type="EMBL" id="MFD0725969.1"/>
    </source>
</evidence>
<dbReference type="EMBL" id="JBHTIF010000001">
    <property type="protein sequence ID" value="MFD0725969.1"/>
    <property type="molecule type" value="Genomic_DNA"/>
</dbReference>
<dbReference type="RefSeq" id="WP_386823545.1">
    <property type="nucleotide sequence ID" value="NZ_JBHTIF010000001.1"/>
</dbReference>
<evidence type="ECO:0008006" key="3">
    <source>
        <dbReference type="Google" id="ProtNLM"/>
    </source>
</evidence>
<sequence>MNTRTMRIAFAGFVLLAGSGCMSVYKLPANAPSTLIEVPRGVTSWICADTEPQSLPTKDGRARIPVGQRIVIGANFASSDGYMNYYCSASASLVPTQDHEYLQDFETEGNRCSSLIYRKAPEDTRIGLAFEPTLSPDNSACSYRKKR</sequence>
<evidence type="ECO:0000313" key="2">
    <source>
        <dbReference type="Proteomes" id="UP001597110"/>
    </source>
</evidence>
<dbReference type="PROSITE" id="PS51257">
    <property type="entry name" value="PROKAR_LIPOPROTEIN"/>
    <property type="match status" value="1"/>
</dbReference>
<comment type="caution">
    <text evidence="1">The sequence shown here is derived from an EMBL/GenBank/DDBJ whole genome shotgun (WGS) entry which is preliminary data.</text>
</comment>
<gene>
    <name evidence="1" type="ORF">ACFQ0E_10195</name>
</gene>